<dbReference type="InterPro" id="IPR011050">
    <property type="entry name" value="Pectin_lyase_fold/virulence"/>
</dbReference>
<sequence>MGKIYLESSFGSLRKLFIAILLLGFAGEKALAQTPLYFKNGGTATTSTIPLNQTSQKTQLLYAPADFSTTPISGYLTKIYFRGTVAEAIGTYSDLKISFLQTADLSFPSTSFYTGLTPALSRTTFTVQGSATAGGWFVIPLETPYLYDNTKSLIVEIQYTAVSGGISTNNNTSTGNKRCSGTSLTNTTGTTGTAWNDFGMDVLPAAACTSAPVPGTVSYTSVVGCAGRPLQFVLQDHGYGAGISFQWQSATSLSGPYTNVGGALSSSLFETTAPSGTSYFRCAVTCGGNTSYSDVVTVISREALPSGTYTIDKNTPTAGTNFNSFKDVATVLSCAGITGSVVFDVVPGSGPYEEQFTLPQITGASATSTITFNGNDNILRYNGVTAARHVIELDGADYITFRKFNIVTQNATYGWGIHLTNEANYNTIDSCTIDVSTTTSTTAANSAGITVSGSSSSVTTASSASNNTITNNTIIGGYTGIILYGTATSQNAVNNIIRNNKVMDFYGVGIEIANNNGALIENNDISRAARGAVYSGFEGVTMGTGNINCVVNANRIHDTHTIASSQSGSAYGVYSTACDAPAGSENKVTNNLIYNFNSSTGIIYGIYNSSSDGVFYYHNTIVLDNASSTAGATRGIYQTTAASRIAIKNNVVDIRRGGTGIKHAIFMGTATTTYESDYNNFYINAPAGTNYAGCVGTTNYASLANWKTGSGKDANSIEIALNYQNAALGDYMPVLPLAADNKGTPLGVTLDILGANRSASTPDIGAYEFVVTPCTNPPDAGTLSTDFNPICSGKTFTLVRDGGSAGTGQTYQWESSADNATWSAVPGATGLSLSRSQTQTTWYRLVVTCGVAVPTPAIEIVTPTGMQGNFTIDKTRPTSSSNFKSFNDAYSAIQCGISGAVVFDVAAGSGPYEEQLVMQEIPGSSANNTVTFNGNGNTISFISVNSNERAVIKLNGTDHVIFDNLIISTQGTTTSQYGWGIQLLNSADSNIIRNCTILSSTESTSSSNYAGIVIGGSASSATATGDPNCDNNIIDKNTIVGGYYGLTMVASGASAFNSWNKITRNDIKDFYYYGIYVNGSFEALIDSNTISRPSRTSVSTFNGVYLTSPSAKAVISRNTITNPFGGNPTSTSVTNGIYFSGADALAGRENVVVNNLIYNLTGKGSVNAIYNSSSDLALYYHNTIHIDGATDVTASFARAFYQTTEALDIQFKNNMITFSRNTIGEKHAIYLNTPTSTIQSDRNNIYFYPNSGAGATYMGFRVNNVSTLAEWKALGFDANSTSNDPLYIDITTGNFEPSNASINNHGLPVVPPVTVDLRGTARDAATPDAGAFEFSPPVCITPPTAGTIVMSDNPACENSLVTLSLNGNSTGEGQTYQWQTSSSLNGTYTAISNVLTNPAFTITATETAYFRAAITCSGNTAYTTPIQLIVTPAFPGGTYTIDANEPASATNFTSFAAVREALLCGISDAVVFNVAAGGAPYNEQIRFDSIPGTSATNTITFNGNGNTIRFSSSNSNQRAVITLSQTDYITFNNFVIDATGTGTYGWGVFLTRDADNNTFRNCSILLPTNSTSSNFAGVVISSSVTGATVSGATLCDNNLFENNTITGGYYGMTMMGLEALPSSNNRFIRNKLMDVYFYGIYVGQTADALIQGNQISRATRATTSDFYGIYSTGISANLQITGNRIFNPFGGNATATNITYPIYITANDAEAGTPTRITNNLIYNLNGAGTTYGIYNSSSNNVKYYHNTISLDNTSNTLTSASYGLYQTGAADGLDVKNNIISITRGGSGANYGLYFLTATTEFASDYNNVFVNGAGTGANNFGYHGGVRASLADWQTYSSGAKDMNSQTVDPVFAGPGAGNFVPQQVAINDRGTPVGVTNDIELQARSTTTPDPGAYEYDVSVCTSPPTAGVATVTPPSGICLGESVVLNLTGNSSGGSQRYIWQKGASATATAWTVISDSLYNPGFEYKLETPESFFRCIVVCSGISDTSDIGQVVLNPLMLAGDYTIDPAVPQSATNFQSFTAAVDALKCGVAGHIRFHVTPGTYTEQVRLTKMPNMSANSTVTFMSQNGDPASVILTYANSTTTNNYVVQFDNSSYFILKGITVTASTATYSHAVEFTGEASNDSLVNCTINLPAVTSTATGVAAVYGASLSGNHLVIKGNTITNGSSGIYLSGMTTVSPDSCVVDSNIIKGVYYYSVYLANITNVHVNKNVITKGGILNTTTYGIYATNCDSAYQINNNDVEIYTSGTTVYGIYLTGCQTSQQARASITNNKIIAGDDNTGNQYGLYMTTTTLADIRNNVISVNTKGATSYGIYQNSGSTGGFLYHNNTVQSKATSTTNNVAVHIGQTSSSSAGPTYFHNNIFSHLGGGTAFSIASYAVAYSDYNMLYSSGSTLIANGANLYPALQAWRDASLADYNSIVYEPALTGAALTPDVANPNVWAIHGRGVQIEGNDADINGNPRPTTLAAGVPDLGAYEFVPTAVPVLLTATPATPAPNTTQTFMLGTDTVTSIKWGATVPATVEGRRYSGVMPPNLAAGQPYMYFYTDFDFTGATPAAHTVEQVYLDSWRGLIETEEEINLGRTNTSNVWETGANSTVQVLRNIITEANLGVLDKFTGLTDGPAIVPPVTINPSDSSNTGTKFWVGYGHYQDFATANAQEMVLYLAAASSPATVTVRINGTSWVKQYTVAANSVIVSDFIPKFGLNDARLMKEGLSERGISIESDMPITAYAHIYGNTSSGATMLMPVGTYGYEYYALTSKQHYATVNTYSWFYVVAAYDSTVVEITPSQPTLNGRAAGQTYTVNLKKGQVYQVLGAMSNDAFGYDLTGSRIKSVANSAGKCYPVAVFSGSSRTNIGCGDAQPVNNGDNIIQQNFPYKAWGRRYLTAATSHADAADQLNGNLFKVVVKDPTTVVKRNGTVLTNLIDNFYYQIETNGADYIEADKPIMVAQFMPSAASTNGCGYTGNGDPEMIYLSPIEQGIKSVRLYRNTRYNITVQYLTLIIPANGVNSLTVDGNNTFDYVYDHPNLAGYKVVVKRWTATAAQTVVQSDSAFTAITYGLGSAESYGYNAGTLVLDLNTVSGIRNVHSPSTSNSEFTCAGTPFKFNFLSSVEPTSIEWQLNTVAGLLPNNTNVIQANPVATGTVIINGVTYYQYSLPTEYNIDVPGVYKANVFITHPSLEGCSRLETALPITVFETPKPDFSVTGNCLGGPVQFAGSVDVASSDDSYSWRWDFKDGGATAATQNASHTFSATGTYNVDLSIITKNGCIADTTKAVTIGAAPAVVLVEDSLAVCSGSTATFSVQSPVANTTYNWYDAATGGTLVHTGNSWTTPGITGPANYWVESVQNGCISDNRADAKAVILPELVMNTPVVDSAGANLLIFRWDAVPQATGYEVSTNGGSTWVIPSSGATGTTHTVTALVVNQTVTLQVRALGGCLPAVSQAVSGTTVSDQIFIPNAFTPNNRGDVENEKLKVYSNVIRQLNFMIFNQWGQKVFETRDQAVGWDGNFKGKPQPSGVYIYVADIILTDGRRVQRKGVINLIR</sequence>
<dbReference type="InterPro" id="IPR035986">
    <property type="entry name" value="PKD_dom_sf"/>
</dbReference>
<dbReference type="SUPFAM" id="SSF49299">
    <property type="entry name" value="PKD domain"/>
    <property type="match status" value="1"/>
</dbReference>
<dbReference type="EMBL" id="SDHZ01000001">
    <property type="protein sequence ID" value="RXK85832.1"/>
    <property type="molecule type" value="Genomic_DNA"/>
</dbReference>
<evidence type="ECO:0000313" key="3">
    <source>
        <dbReference type="EMBL" id="RXK85832.1"/>
    </source>
</evidence>
<dbReference type="InterPro" id="IPR044023">
    <property type="entry name" value="Ig_7"/>
</dbReference>
<dbReference type="SMART" id="SM00089">
    <property type="entry name" value="PKD"/>
    <property type="match status" value="1"/>
</dbReference>
<dbReference type="Pfam" id="PF17517">
    <property type="entry name" value="IgGFc_binding"/>
    <property type="match status" value="1"/>
</dbReference>
<name>A0A4Q1D903_9BACT</name>
<dbReference type="Gene3D" id="2.160.20.10">
    <property type="entry name" value="Single-stranded right-handed beta-helix, Pectin lyase-like"/>
    <property type="match status" value="4"/>
</dbReference>
<dbReference type="Pfam" id="PF18911">
    <property type="entry name" value="PKD_4"/>
    <property type="match status" value="1"/>
</dbReference>
<dbReference type="Pfam" id="PF19081">
    <property type="entry name" value="Ig_7"/>
    <property type="match status" value="1"/>
</dbReference>
<comment type="caution">
    <text evidence="3">The sequence shown here is derived from an EMBL/GenBank/DDBJ whole genome shotgun (WGS) entry which is preliminary data.</text>
</comment>
<dbReference type="Gene3D" id="2.60.40.10">
    <property type="entry name" value="Immunoglobulins"/>
    <property type="match status" value="2"/>
</dbReference>
<keyword evidence="4" id="KW-1185">Reference proteome</keyword>
<dbReference type="Pfam" id="PF13229">
    <property type="entry name" value="Beta_helix"/>
    <property type="match status" value="1"/>
</dbReference>
<evidence type="ECO:0000259" key="2">
    <source>
        <dbReference type="PROSITE" id="PS50093"/>
    </source>
</evidence>
<accession>A0A4Q1D903</accession>
<dbReference type="CDD" id="cd00146">
    <property type="entry name" value="PKD"/>
    <property type="match status" value="1"/>
</dbReference>
<dbReference type="InterPro" id="IPR013783">
    <property type="entry name" value="Ig-like_fold"/>
</dbReference>
<dbReference type="OrthoDB" id="599561at2"/>
<dbReference type="InterPro" id="IPR039448">
    <property type="entry name" value="Beta_helix"/>
</dbReference>
<reference evidence="3 4" key="1">
    <citation type="submission" date="2019-01" db="EMBL/GenBank/DDBJ databases">
        <title>Filimonas sp. strain TTM-71.</title>
        <authorList>
            <person name="Chen W.-M."/>
        </authorList>
    </citation>
    <scope>NUCLEOTIDE SEQUENCE [LARGE SCALE GENOMIC DNA]</scope>
    <source>
        <strain evidence="3 4">TTM-71</strain>
    </source>
</reference>
<dbReference type="Pfam" id="PF13585">
    <property type="entry name" value="CHU_C"/>
    <property type="match status" value="1"/>
</dbReference>
<dbReference type="Proteomes" id="UP000290545">
    <property type="component" value="Unassembled WGS sequence"/>
</dbReference>
<organism evidence="3 4">
    <name type="scientific">Filimonas effusa</name>
    <dbReference type="NCBI Taxonomy" id="2508721"/>
    <lineage>
        <taxon>Bacteria</taxon>
        <taxon>Pseudomonadati</taxon>
        <taxon>Bacteroidota</taxon>
        <taxon>Chitinophagia</taxon>
        <taxon>Chitinophagales</taxon>
        <taxon>Chitinophagaceae</taxon>
        <taxon>Filimonas</taxon>
    </lineage>
</organism>
<proteinExistence type="predicted"/>
<dbReference type="SUPFAM" id="SSF51126">
    <property type="entry name" value="Pectin lyase-like"/>
    <property type="match status" value="5"/>
</dbReference>
<dbReference type="InterPro" id="IPR035234">
    <property type="entry name" value="IgGFc-bd_N"/>
</dbReference>
<dbReference type="RefSeq" id="WP_129001584.1">
    <property type="nucleotide sequence ID" value="NZ_SDHZ01000001.1"/>
</dbReference>
<feature type="domain" description="PKD" evidence="2">
    <location>
        <begin position="3201"/>
        <end position="3279"/>
    </location>
</feature>
<dbReference type="InterPro" id="IPR006633">
    <property type="entry name" value="Carb-bd_sugar_hydrolysis-dom"/>
</dbReference>
<dbReference type="SMART" id="SM00722">
    <property type="entry name" value="CASH"/>
    <property type="match status" value="3"/>
</dbReference>
<dbReference type="InterPro" id="IPR026341">
    <property type="entry name" value="T9SS_type_B"/>
</dbReference>
<dbReference type="InterPro" id="IPR006626">
    <property type="entry name" value="PbH1"/>
</dbReference>
<dbReference type="PROSITE" id="PS50093">
    <property type="entry name" value="PKD"/>
    <property type="match status" value="1"/>
</dbReference>
<keyword evidence="1" id="KW-0677">Repeat</keyword>
<evidence type="ECO:0000313" key="4">
    <source>
        <dbReference type="Proteomes" id="UP000290545"/>
    </source>
</evidence>
<evidence type="ECO:0000256" key="1">
    <source>
        <dbReference type="ARBA" id="ARBA00022737"/>
    </source>
</evidence>
<dbReference type="SMART" id="SM00710">
    <property type="entry name" value="PbH1"/>
    <property type="match status" value="28"/>
</dbReference>
<dbReference type="InterPro" id="IPR022409">
    <property type="entry name" value="PKD/Chitinase_dom"/>
</dbReference>
<gene>
    <name evidence="3" type="ORF">ESB13_03200</name>
</gene>
<protein>
    <submittedName>
        <fullName evidence="3">T9SS type B sorting domain-containing protein</fullName>
    </submittedName>
</protein>
<dbReference type="InterPro" id="IPR000601">
    <property type="entry name" value="PKD_dom"/>
</dbReference>
<dbReference type="InterPro" id="IPR012334">
    <property type="entry name" value="Pectin_lyas_fold"/>
</dbReference>
<dbReference type="NCBIfam" id="TIGR04131">
    <property type="entry name" value="Bac_Flav_CTERM"/>
    <property type="match status" value="1"/>
</dbReference>